<evidence type="ECO:0000313" key="2">
    <source>
        <dbReference type="Proteomes" id="UP001321786"/>
    </source>
</evidence>
<reference evidence="1 2" key="1">
    <citation type="submission" date="2023-08" db="EMBL/GenBank/DDBJ databases">
        <title>Helicovermis profunda gen. nov., sp. nov., a novel mesophilic, fermentative bacterium within the Bacillota from a deep-sea hydrothermal vent chimney.</title>
        <authorList>
            <person name="Miyazaki U."/>
            <person name="Mizutani D."/>
            <person name="Hashimoto Y."/>
            <person name="Tame A."/>
            <person name="Sawayama S."/>
            <person name="Miyazaki J."/>
            <person name="Takai K."/>
            <person name="Nakagawa S."/>
        </authorList>
    </citation>
    <scope>NUCLEOTIDE SEQUENCE [LARGE SCALE GENOMIC DNA]</scope>
    <source>
        <strain evidence="1 2">S502</strain>
    </source>
</reference>
<sequence length="87" mass="9131">MEILKVSSHSNPNSVAGALAGVIREYGEAEIQAIGAGAVNQSIKAIAIARGFVSPSGIDLICTPAFTNIEIEGEERTAIRLIVRPKK</sequence>
<keyword evidence="2" id="KW-1185">Reference proteome</keyword>
<gene>
    <name evidence="1" type="ORF">HLPR_14260</name>
</gene>
<dbReference type="Pfam" id="PF04232">
    <property type="entry name" value="SpoVS"/>
    <property type="match status" value="1"/>
</dbReference>
<dbReference type="EMBL" id="AP028654">
    <property type="protein sequence ID" value="BEP29095.1"/>
    <property type="molecule type" value="Genomic_DNA"/>
</dbReference>
<dbReference type="InterPro" id="IPR036882">
    <property type="entry name" value="Alba-like_dom_sf"/>
</dbReference>
<dbReference type="InterPro" id="IPR007347">
    <property type="entry name" value="SpoVS"/>
</dbReference>
<accession>A0AAU9ERK4</accession>
<dbReference type="PANTHER" id="PTHR35331:SF1">
    <property type="entry name" value="STAGE V SPORULATION PROTEIN S"/>
    <property type="match status" value="1"/>
</dbReference>
<dbReference type="AlphaFoldDB" id="A0AAU9ERK4"/>
<dbReference type="PANTHER" id="PTHR35331">
    <property type="entry name" value="STAGE V SPORULATION PROTEIN S"/>
    <property type="match status" value="1"/>
</dbReference>
<dbReference type="RefSeq" id="WP_338534763.1">
    <property type="nucleotide sequence ID" value="NZ_AP028654.1"/>
</dbReference>
<organism evidence="1 2">
    <name type="scientific">Helicovermis profundi</name>
    <dbReference type="NCBI Taxonomy" id="3065157"/>
    <lineage>
        <taxon>Bacteria</taxon>
        <taxon>Bacillati</taxon>
        <taxon>Bacillota</taxon>
        <taxon>Clostridia</taxon>
        <taxon>Helicovermis</taxon>
    </lineage>
</organism>
<dbReference type="KEGG" id="hprf:HLPR_14260"/>
<evidence type="ECO:0000313" key="1">
    <source>
        <dbReference type="EMBL" id="BEP29095.1"/>
    </source>
</evidence>
<name>A0AAU9ERK4_9FIRM</name>
<dbReference type="Gene3D" id="3.30.110.20">
    <property type="entry name" value="Alba-like domain"/>
    <property type="match status" value="1"/>
</dbReference>
<dbReference type="GO" id="GO:0003676">
    <property type="term" value="F:nucleic acid binding"/>
    <property type="evidence" value="ECO:0007669"/>
    <property type="project" value="InterPro"/>
</dbReference>
<proteinExistence type="predicted"/>
<protein>
    <submittedName>
        <fullName evidence="1">Stage V sporulation protein S</fullName>
    </submittedName>
</protein>
<dbReference type="Proteomes" id="UP001321786">
    <property type="component" value="Chromosome"/>
</dbReference>